<dbReference type="EMBL" id="LAZR01023334">
    <property type="protein sequence ID" value="KKL78854.1"/>
    <property type="molecule type" value="Genomic_DNA"/>
</dbReference>
<name>A0A0F9EXX3_9ZZZZ</name>
<sequence>MASQVNESEIQAKTEAFDRVFKGWKSSSECRRLLPLLEAQLTLLMLDPSKRDDFIADVFAFSEVAYAAGIVHAQEKRNAGP</sequence>
<gene>
    <name evidence="1" type="ORF">LCGC14_2020650</name>
</gene>
<organism evidence="1">
    <name type="scientific">marine sediment metagenome</name>
    <dbReference type="NCBI Taxonomy" id="412755"/>
    <lineage>
        <taxon>unclassified sequences</taxon>
        <taxon>metagenomes</taxon>
        <taxon>ecological metagenomes</taxon>
    </lineage>
</organism>
<comment type="caution">
    <text evidence="1">The sequence shown here is derived from an EMBL/GenBank/DDBJ whole genome shotgun (WGS) entry which is preliminary data.</text>
</comment>
<proteinExistence type="predicted"/>
<accession>A0A0F9EXX3</accession>
<reference evidence="1" key="1">
    <citation type="journal article" date="2015" name="Nature">
        <title>Complex archaea that bridge the gap between prokaryotes and eukaryotes.</title>
        <authorList>
            <person name="Spang A."/>
            <person name="Saw J.H."/>
            <person name="Jorgensen S.L."/>
            <person name="Zaremba-Niedzwiedzka K."/>
            <person name="Martijn J."/>
            <person name="Lind A.E."/>
            <person name="van Eijk R."/>
            <person name="Schleper C."/>
            <person name="Guy L."/>
            <person name="Ettema T.J."/>
        </authorList>
    </citation>
    <scope>NUCLEOTIDE SEQUENCE</scope>
</reference>
<evidence type="ECO:0000313" key="1">
    <source>
        <dbReference type="EMBL" id="KKL78854.1"/>
    </source>
</evidence>
<dbReference type="AlphaFoldDB" id="A0A0F9EXX3"/>
<protein>
    <submittedName>
        <fullName evidence="1">Uncharacterized protein</fullName>
    </submittedName>
</protein>